<feature type="compositionally biased region" description="Polar residues" evidence="1">
    <location>
        <begin position="27"/>
        <end position="37"/>
    </location>
</feature>
<dbReference type="OrthoDB" id="3211430at2759"/>
<evidence type="ECO:0000313" key="2">
    <source>
        <dbReference type="EMBL" id="EUC53972.1"/>
    </source>
</evidence>
<dbReference type="EMBL" id="JATN01000322">
    <property type="protein sequence ID" value="EUC53972.1"/>
    <property type="molecule type" value="Genomic_DNA"/>
</dbReference>
<proteinExistence type="predicted"/>
<gene>
    <name evidence="2" type="ORF">RSOL_023400</name>
</gene>
<evidence type="ECO:0000313" key="3">
    <source>
        <dbReference type="Proteomes" id="UP000030108"/>
    </source>
</evidence>
<dbReference type="Gene3D" id="3.60.130.30">
    <property type="match status" value="1"/>
</dbReference>
<feature type="region of interest" description="Disordered" evidence="1">
    <location>
        <begin position="1"/>
        <end position="40"/>
    </location>
</feature>
<protein>
    <submittedName>
        <fullName evidence="2">Uncharacterized protein</fullName>
    </submittedName>
</protein>
<evidence type="ECO:0000256" key="1">
    <source>
        <dbReference type="SAM" id="MobiDB-lite"/>
    </source>
</evidence>
<dbReference type="Proteomes" id="UP000030108">
    <property type="component" value="Unassembled WGS sequence"/>
</dbReference>
<accession>X8IWC1</accession>
<name>X8IWC1_9AGAM</name>
<dbReference type="AlphaFoldDB" id="X8IWC1"/>
<organism evidence="2 3">
    <name type="scientific">Rhizoctonia solani AG-3 Rhs1AP</name>
    <dbReference type="NCBI Taxonomy" id="1086054"/>
    <lineage>
        <taxon>Eukaryota</taxon>
        <taxon>Fungi</taxon>
        <taxon>Dikarya</taxon>
        <taxon>Basidiomycota</taxon>
        <taxon>Agaricomycotina</taxon>
        <taxon>Agaricomycetes</taxon>
        <taxon>Cantharellales</taxon>
        <taxon>Ceratobasidiaceae</taxon>
        <taxon>Rhizoctonia</taxon>
    </lineage>
</organism>
<sequence length="303" mass="33693">MARDQEEEAELMHGSVCELEESPALSDGQSPPDSYTQLEGEVRVDHQHLQPPYDANKNLDSNQSTSYCDLAEYEPFAYYWSPGWCQRGMQFLRPIQMSSQFCNALRLALGPTIAFLEAKRLLDKKIARLTDIIQPSLSDNMRTLRAHMLAIKGPSQVAVANGWTSAFPCYGVAINRVTGMHRDQGGFRGGLDVIGVLGTFKNGGDLDLPDLNLRLEWTPGCLGAFDGYDFRHMVHKWSGGSRVTLISFCRKSTWDALKLVPAITRPNISECREELLAANKARDEAVEVDRTNTSGKLPAATQR</sequence>
<comment type="caution">
    <text evidence="2">The sequence shown here is derived from an EMBL/GenBank/DDBJ whole genome shotgun (WGS) entry which is preliminary data.</text>
</comment>
<reference evidence="3" key="1">
    <citation type="journal article" date="2014" name="Genome Announc.">
        <title>Draft genome sequence of the plant-pathogenic soil fungus Rhizoctonia solani anastomosis group 3 strain Rhs1AP.</title>
        <authorList>
            <person name="Cubeta M.A."/>
            <person name="Thomas E."/>
            <person name="Dean R.A."/>
            <person name="Jabaji S."/>
            <person name="Neate S.M."/>
            <person name="Tavantzis S."/>
            <person name="Toda T."/>
            <person name="Vilgalys R."/>
            <person name="Bharathan N."/>
            <person name="Fedorova-Abrams N."/>
            <person name="Pakala S.B."/>
            <person name="Pakala S.M."/>
            <person name="Zafar N."/>
            <person name="Joardar V."/>
            <person name="Losada L."/>
            <person name="Nierman W.C."/>
        </authorList>
    </citation>
    <scope>NUCLEOTIDE SEQUENCE [LARGE SCALE GENOMIC DNA]</scope>
    <source>
        <strain evidence="3">AG-3</strain>
    </source>
</reference>
<feature type="non-terminal residue" evidence="2">
    <location>
        <position position="303"/>
    </location>
</feature>